<dbReference type="InterPro" id="IPR050832">
    <property type="entry name" value="Bact_Acetyltransf"/>
</dbReference>
<dbReference type="SUPFAM" id="SSF55729">
    <property type="entry name" value="Acyl-CoA N-acyltransferases (Nat)"/>
    <property type="match status" value="1"/>
</dbReference>
<organism evidence="4 5">
    <name type="scientific">Natronorubrum tibetense GA33</name>
    <dbReference type="NCBI Taxonomy" id="1114856"/>
    <lineage>
        <taxon>Archaea</taxon>
        <taxon>Methanobacteriati</taxon>
        <taxon>Methanobacteriota</taxon>
        <taxon>Stenosarchaea group</taxon>
        <taxon>Halobacteria</taxon>
        <taxon>Halobacteriales</taxon>
        <taxon>Natrialbaceae</taxon>
        <taxon>Natronorubrum</taxon>
    </lineage>
</organism>
<evidence type="ECO:0000313" key="5">
    <source>
        <dbReference type="Proteomes" id="UP000011599"/>
    </source>
</evidence>
<comment type="caution">
    <text evidence="4">The sequence shown here is derived from an EMBL/GenBank/DDBJ whole genome shotgun (WGS) entry which is preliminary data.</text>
</comment>
<dbReference type="NCBIfam" id="NF040501">
    <property type="entry name" value="resist_ArsN2"/>
    <property type="match status" value="1"/>
</dbReference>
<name>L9VHF9_9EURY</name>
<dbReference type="EMBL" id="AOHW01000051">
    <property type="protein sequence ID" value="ELY36491.1"/>
    <property type="molecule type" value="Genomic_DNA"/>
</dbReference>
<sequence length="151" mass="16419">MSGATLTLRRADKRELAYVESLLDANELPSADVRTSPARFYVGYAGDERVGVGGLESCGTDGLLRSVVVERSARGNGFGTALCDALERRTRADGVETLYLLTTTATDFFAERGYAELERADAPDAIRETTQFDDLCPASATCMRKYLSEQC</sequence>
<dbReference type="GO" id="GO:0016747">
    <property type="term" value="F:acyltransferase activity, transferring groups other than amino-acyl groups"/>
    <property type="evidence" value="ECO:0007669"/>
    <property type="project" value="InterPro"/>
</dbReference>
<dbReference type="STRING" id="1114856.GCA_000383975_01717"/>
<dbReference type="eggNOG" id="arCOG00833">
    <property type="taxonomic scope" value="Archaea"/>
</dbReference>
<evidence type="ECO:0000256" key="1">
    <source>
        <dbReference type="ARBA" id="ARBA00022679"/>
    </source>
</evidence>
<keyword evidence="2" id="KW-0012">Acyltransferase</keyword>
<dbReference type="Proteomes" id="UP000011599">
    <property type="component" value="Unassembled WGS sequence"/>
</dbReference>
<dbReference type="AlphaFoldDB" id="L9VHF9"/>
<accession>L9VHF9</accession>
<keyword evidence="1 4" id="KW-0808">Transferase</keyword>
<dbReference type="PANTHER" id="PTHR43877:SF2">
    <property type="entry name" value="AMINOALKYLPHOSPHONATE N-ACETYLTRANSFERASE-RELATED"/>
    <property type="match status" value="1"/>
</dbReference>
<dbReference type="CDD" id="cd04301">
    <property type="entry name" value="NAT_SF"/>
    <property type="match status" value="1"/>
</dbReference>
<proteinExistence type="predicted"/>
<reference evidence="4 5" key="1">
    <citation type="journal article" date="2014" name="PLoS Genet.">
        <title>Phylogenetically driven sequencing of extremely halophilic archaea reveals strategies for static and dynamic osmo-response.</title>
        <authorList>
            <person name="Becker E.A."/>
            <person name="Seitzer P.M."/>
            <person name="Tritt A."/>
            <person name="Larsen D."/>
            <person name="Krusor M."/>
            <person name="Yao A.I."/>
            <person name="Wu D."/>
            <person name="Madern D."/>
            <person name="Eisen J.A."/>
            <person name="Darling A.E."/>
            <person name="Facciotti M.T."/>
        </authorList>
    </citation>
    <scope>NUCLEOTIDE SEQUENCE [LARGE SCALE GENOMIC DNA]</scope>
    <source>
        <strain evidence="4 5">GA33</strain>
    </source>
</reference>
<dbReference type="PROSITE" id="PS51186">
    <property type="entry name" value="GNAT"/>
    <property type="match status" value="1"/>
</dbReference>
<gene>
    <name evidence="4" type="ORF">C496_21417</name>
</gene>
<keyword evidence="5" id="KW-1185">Reference proteome</keyword>
<evidence type="ECO:0000313" key="4">
    <source>
        <dbReference type="EMBL" id="ELY36491.1"/>
    </source>
</evidence>
<dbReference type="InterPro" id="IPR000182">
    <property type="entry name" value="GNAT_dom"/>
</dbReference>
<dbReference type="Pfam" id="PF00583">
    <property type="entry name" value="Acetyltransf_1"/>
    <property type="match status" value="1"/>
</dbReference>
<feature type="domain" description="N-acetyltransferase" evidence="3">
    <location>
        <begin position="6"/>
        <end position="148"/>
    </location>
</feature>
<evidence type="ECO:0000256" key="2">
    <source>
        <dbReference type="ARBA" id="ARBA00023315"/>
    </source>
</evidence>
<dbReference type="PATRIC" id="fig|1114856.3.peg.4419"/>
<dbReference type="OrthoDB" id="204402at2157"/>
<evidence type="ECO:0000259" key="3">
    <source>
        <dbReference type="PROSITE" id="PS51186"/>
    </source>
</evidence>
<dbReference type="PANTHER" id="PTHR43877">
    <property type="entry name" value="AMINOALKYLPHOSPHONATE N-ACETYLTRANSFERASE-RELATED-RELATED"/>
    <property type="match status" value="1"/>
</dbReference>
<dbReference type="InterPro" id="IPR016181">
    <property type="entry name" value="Acyl_CoA_acyltransferase"/>
</dbReference>
<dbReference type="RefSeq" id="WP_006092556.1">
    <property type="nucleotide sequence ID" value="NZ_AOHW01000051.1"/>
</dbReference>
<dbReference type="Gene3D" id="3.40.630.30">
    <property type="match status" value="1"/>
</dbReference>
<protein>
    <submittedName>
        <fullName evidence="4">N-acetyltransferase GCN5</fullName>
    </submittedName>
</protein>